<feature type="transmembrane region" description="Helical" evidence="1">
    <location>
        <begin position="6"/>
        <end position="27"/>
    </location>
</feature>
<dbReference type="EMBL" id="HG994368">
    <property type="protein sequence ID" value="CAF1847077.1"/>
    <property type="molecule type" value="Genomic_DNA"/>
</dbReference>
<organism evidence="2">
    <name type="scientific">Brassica napus</name>
    <name type="common">Rape</name>
    <dbReference type="NCBI Taxonomy" id="3708"/>
    <lineage>
        <taxon>Eukaryota</taxon>
        <taxon>Viridiplantae</taxon>
        <taxon>Streptophyta</taxon>
        <taxon>Embryophyta</taxon>
        <taxon>Tracheophyta</taxon>
        <taxon>Spermatophyta</taxon>
        <taxon>Magnoliopsida</taxon>
        <taxon>eudicotyledons</taxon>
        <taxon>Gunneridae</taxon>
        <taxon>Pentapetalae</taxon>
        <taxon>rosids</taxon>
        <taxon>malvids</taxon>
        <taxon>Brassicales</taxon>
        <taxon>Brassicaceae</taxon>
        <taxon>Brassiceae</taxon>
        <taxon>Brassica</taxon>
    </lineage>
</organism>
<reference evidence="2" key="1">
    <citation type="submission" date="2021-01" db="EMBL/GenBank/DDBJ databases">
        <authorList>
            <consortium name="Genoscope - CEA"/>
            <person name="William W."/>
        </authorList>
    </citation>
    <scope>NUCLEOTIDE SEQUENCE</scope>
</reference>
<evidence type="ECO:0000256" key="1">
    <source>
        <dbReference type="SAM" id="Phobius"/>
    </source>
</evidence>
<evidence type="ECO:0000313" key="2">
    <source>
        <dbReference type="EMBL" id="CAF1847077.1"/>
    </source>
</evidence>
<feature type="non-terminal residue" evidence="2">
    <location>
        <position position="1"/>
    </location>
</feature>
<gene>
    <name evidence="2" type="ORF">DARMORV10_C04P33380.1</name>
</gene>
<keyword evidence="1" id="KW-0472">Membrane</keyword>
<dbReference type="Proteomes" id="UP001295469">
    <property type="component" value="Chromosome C04"/>
</dbReference>
<accession>A0A816JIT1</accession>
<dbReference type="AlphaFoldDB" id="A0A816JIT1"/>
<name>A0A816JIT1_BRANA</name>
<proteinExistence type="predicted"/>
<keyword evidence="1" id="KW-0812">Transmembrane</keyword>
<sequence>FSISRLELLFCYLLFAICYLLSTIKVFSKHSCPKDFDSCLIRRIYMCYK</sequence>
<keyword evidence="1" id="KW-1133">Transmembrane helix</keyword>
<protein>
    <submittedName>
        <fullName evidence="2">(rape) hypothetical protein</fullName>
    </submittedName>
</protein>
<feature type="non-terminal residue" evidence="2">
    <location>
        <position position="49"/>
    </location>
</feature>